<dbReference type="NCBIfam" id="NF009185">
    <property type="entry name" value="PRK12533.1"/>
    <property type="match status" value="1"/>
</dbReference>
<dbReference type="Pfam" id="PF04542">
    <property type="entry name" value="Sigma70_r2"/>
    <property type="match status" value="1"/>
</dbReference>
<evidence type="ECO:0000256" key="7">
    <source>
        <dbReference type="SAM" id="MobiDB-lite"/>
    </source>
</evidence>
<dbReference type="InterPro" id="IPR013324">
    <property type="entry name" value="RNA_pol_sigma_r3/r4-like"/>
</dbReference>
<feature type="region of interest" description="Disordered" evidence="7">
    <location>
        <begin position="1"/>
        <end position="20"/>
    </location>
</feature>
<dbReference type="GO" id="GO:0006352">
    <property type="term" value="P:DNA-templated transcription initiation"/>
    <property type="evidence" value="ECO:0007669"/>
    <property type="project" value="InterPro"/>
</dbReference>
<dbReference type="RefSeq" id="WP_085481571.1">
    <property type="nucleotide sequence ID" value="NZ_FXAT01000002.1"/>
</dbReference>
<evidence type="ECO:0000256" key="2">
    <source>
        <dbReference type="ARBA" id="ARBA00023015"/>
    </source>
</evidence>
<dbReference type="EMBL" id="FXAT01000002">
    <property type="protein sequence ID" value="SMG25254.1"/>
    <property type="molecule type" value="Genomic_DNA"/>
</dbReference>
<dbReference type="CDD" id="cd06171">
    <property type="entry name" value="Sigma70_r4"/>
    <property type="match status" value="1"/>
</dbReference>
<keyword evidence="5 6" id="KW-0804">Transcription</keyword>
<dbReference type="PANTHER" id="PTHR43133">
    <property type="entry name" value="RNA POLYMERASE ECF-TYPE SIGMA FACTO"/>
    <property type="match status" value="1"/>
</dbReference>
<keyword evidence="4 6" id="KW-0238">DNA-binding</keyword>
<dbReference type="InterPro" id="IPR014284">
    <property type="entry name" value="RNA_pol_sigma-70_dom"/>
</dbReference>
<dbReference type="InterPro" id="IPR007627">
    <property type="entry name" value="RNA_pol_sigma70_r2"/>
</dbReference>
<dbReference type="InterPro" id="IPR013325">
    <property type="entry name" value="RNA_pol_sigma_r2"/>
</dbReference>
<keyword evidence="3 6" id="KW-0731">Sigma factor</keyword>
<evidence type="ECO:0000259" key="9">
    <source>
        <dbReference type="Pfam" id="PF08281"/>
    </source>
</evidence>
<feature type="region of interest" description="Disordered" evidence="7">
    <location>
        <begin position="198"/>
        <end position="283"/>
    </location>
</feature>
<dbReference type="AlphaFoldDB" id="A0A1X7JCZ4"/>
<name>A0A1X7JCZ4_9BURK</name>
<comment type="similarity">
    <text evidence="1 6">Belongs to the sigma-70 factor family. ECF subfamily.</text>
</comment>
<dbReference type="InterPro" id="IPR036388">
    <property type="entry name" value="WH-like_DNA-bd_sf"/>
</dbReference>
<dbReference type="SUPFAM" id="SSF88946">
    <property type="entry name" value="Sigma2 domain of RNA polymerase sigma factors"/>
    <property type="match status" value="1"/>
</dbReference>
<evidence type="ECO:0000256" key="4">
    <source>
        <dbReference type="ARBA" id="ARBA00023125"/>
    </source>
</evidence>
<dbReference type="Gene3D" id="1.10.10.10">
    <property type="entry name" value="Winged helix-like DNA-binding domain superfamily/Winged helix DNA-binding domain"/>
    <property type="match status" value="1"/>
</dbReference>
<gene>
    <name evidence="10" type="ORF">SAMN06265784_102427</name>
</gene>
<keyword evidence="11" id="KW-1185">Reference proteome</keyword>
<dbReference type="GO" id="GO:0003677">
    <property type="term" value="F:DNA binding"/>
    <property type="evidence" value="ECO:0007669"/>
    <property type="project" value="UniProtKB-KW"/>
</dbReference>
<dbReference type="InterPro" id="IPR013249">
    <property type="entry name" value="RNA_pol_sigma70_r4_t2"/>
</dbReference>
<dbReference type="InterPro" id="IPR000838">
    <property type="entry name" value="RNA_pol_sigma70_ECF_CS"/>
</dbReference>
<protein>
    <recommendedName>
        <fullName evidence="6">RNA polymerase sigma factor</fullName>
    </recommendedName>
</protein>
<dbReference type="Proteomes" id="UP000193228">
    <property type="component" value="Unassembled WGS sequence"/>
</dbReference>
<feature type="compositionally biased region" description="Polar residues" evidence="7">
    <location>
        <begin position="273"/>
        <end position="283"/>
    </location>
</feature>
<organism evidence="10 11">
    <name type="scientific">Paraburkholderia susongensis</name>
    <dbReference type="NCBI Taxonomy" id="1515439"/>
    <lineage>
        <taxon>Bacteria</taxon>
        <taxon>Pseudomonadati</taxon>
        <taxon>Pseudomonadota</taxon>
        <taxon>Betaproteobacteria</taxon>
        <taxon>Burkholderiales</taxon>
        <taxon>Burkholderiaceae</taxon>
        <taxon>Paraburkholderia</taxon>
    </lineage>
</organism>
<dbReference type="PROSITE" id="PS01063">
    <property type="entry name" value="SIGMA70_ECF"/>
    <property type="match status" value="1"/>
</dbReference>
<reference evidence="11" key="1">
    <citation type="submission" date="2017-04" db="EMBL/GenBank/DDBJ databases">
        <authorList>
            <person name="Varghese N."/>
            <person name="Submissions S."/>
        </authorList>
    </citation>
    <scope>NUCLEOTIDE SEQUENCE [LARGE SCALE GENOMIC DNA]</scope>
    <source>
        <strain evidence="11">LMG 29540</strain>
    </source>
</reference>
<evidence type="ECO:0000259" key="8">
    <source>
        <dbReference type="Pfam" id="PF04542"/>
    </source>
</evidence>
<proteinExistence type="inferred from homology"/>
<dbReference type="PANTHER" id="PTHR43133:SF25">
    <property type="entry name" value="RNA POLYMERASE SIGMA FACTOR RFAY-RELATED"/>
    <property type="match status" value="1"/>
</dbReference>
<dbReference type="InterPro" id="IPR039425">
    <property type="entry name" value="RNA_pol_sigma-70-like"/>
</dbReference>
<dbReference type="NCBIfam" id="TIGR02937">
    <property type="entry name" value="sigma70-ECF"/>
    <property type="match status" value="1"/>
</dbReference>
<feature type="domain" description="RNA polymerase sigma-70 region 2" evidence="8">
    <location>
        <begin position="35"/>
        <end position="97"/>
    </location>
</feature>
<evidence type="ECO:0000256" key="1">
    <source>
        <dbReference type="ARBA" id="ARBA00010641"/>
    </source>
</evidence>
<dbReference type="STRING" id="1515439.SAMN06265784_102427"/>
<feature type="domain" description="RNA polymerase sigma factor 70 region 4 type 2" evidence="9">
    <location>
        <begin position="136"/>
        <end position="187"/>
    </location>
</feature>
<evidence type="ECO:0000313" key="11">
    <source>
        <dbReference type="Proteomes" id="UP000193228"/>
    </source>
</evidence>
<dbReference type="Gene3D" id="1.10.1740.10">
    <property type="match status" value="1"/>
</dbReference>
<evidence type="ECO:0000256" key="5">
    <source>
        <dbReference type="ARBA" id="ARBA00023163"/>
    </source>
</evidence>
<accession>A0A1X7JCZ4</accession>
<dbReference type="GO" id="GO:0016987">
    <property type="term" value="F:sigma factor activity"/>
    <property type="evidence" value="ECO:0007669"/>
    <property type="project" value="UniProtKB-KW"/>
</dbReference>
<evidence type="ECO:0000313" key="10">
    <source>
        <dbReference type="EMBL" id="SMG25254.1"/>
    </source>
</evidence>
<keyword evidence="2 6" id="KW-0805">Transcription regulation</keyword>
<evidence type="ECO:0000256" key="3">
    <source>
        <dbReference type="ARBA" id="ARBA00023082"/>
    </source>
</evidence>
<feature type="compositionally biased region" description="Basic and acidic residues" evidence="7">
    <location>
        <begin position="221"/>
        <end position="234"/>
    </location>
</feature>
<dbReference type="SUPFAM" id="SSF88659">
    <property type="entry name" value="Sigma3 and sigma4 domains of RNA polymerase sigma factors"/>
    <property type="match status" value="1"/>
</dbReference>
<dbReference type="OrthoDB" id="9797134at2"/>
<evidence type="ECO:0000256" key="6">
    <source>
        <dbReference type="RuleBase" id="RU000716"/>
    </source>
</evidence>
<sequence length="314" mass="33628">MVQTDPDSARAPGAATAADTADAVKSRRFQQLALPHLDAAYNLARWLCGNASDAEDVVQEAFMRAFRFFDTFRGDSARPWLLAIVRRTWYTEWRRRAPSHEMLEFDETMDEATFDGWSASGDDPQTLLIRDEDVKQVHDALASLPVEYREVLILRELEEMGYREIAVVADVPIGTVMSRLARGRRKLAEVLMAQQRGVTAPAGGGRRGGHSGGQGACGEAESARSVERAARQGGEEAAGTRVPTGAPPDEDAQPGQSASSARPARSGGDSRAVSSAASLPATATVTQIRAFADGRPLDIPGVAADPAQETPDGL</sequence>
<feature type="compositionally biased region" description="Gly residues" evidence="7">
    <location>
        <begin position="202"/>
        <end position="216"/>
    </location>
</feature>
<feature type="compositionally biased region" description="Low complexity" evidence="7">
    <location>
        <begin position="253"/>
        <end position="272"/>
    </location>
</feature>
<dbReference type="Pfam" id="PF08281">
    <property type="entry name" value="Sigma70_r4_2"/>
    <property type="match status" value="1"/>
</dbReference>